<evidence type="ECO:0000313" key="1">
    <source>
        <dbReference type="Proteomes" id="UP000887579"/>
    </source>
</evidence>
<name>A0AC34GZ89_9BILA</name>
<evidence type="ECO:0000313" key="2">
    <source>
        <dbReference type="WBParaSite" id="ES5_v2.g9857.t1"/>
    </source>
</evidence>
<dbReference type="Proteomes" id="UP000887579">
    <property type="component" value="Unplaced"/>
</dbReference>
<organism evidence="1 2">
    <name type="scientific">Panagrolaimus sp. ES5</name>
    <dbReference type="NCBI Taxonomy" id="591445"/>
    <lineage>
        <taxon>Eukaryota</taxon>
        <taxon>Metazoa</taxon>
        <taxon>Ecdysozoa</taxon>
        <taxon>Nematoda</taxon>
        <taxon>Chromadorea</taxon>
        <taxon>Rhabditida</taxon>
        <taxon>Tylenchina</taxon>
        <taxon>Panagrolaimomorpha</taxon>
        <taxon>Panagrolaimoidea</taxon>
        <taxon>Panagrolaimidae</taxon>
        <taxon>Panagrolaimus</taxon>
    </lineage>
</organism>
<protein>
    <submittedName>
        <fullName evidence="2">Peptidase aspartic putative domain-containing protein</fullName>
    </submittedName>
</protein>
<proteinExistence type="predicted"/>
<reference evidence="2" key="1">
    <citation type="submission" date="2022-11" db="UniProtKB">
        <authorList>
            <consortium name="WormBaseParasite"/>
        </authorList>
    </citation>
    <scope>IDENTIFICATION</scope>
</reference>
<dbReference type="WBParaSite" id="ES5_v2.g9857.t1">
    <property type="protein sequence ID" value="ES5_v2.g9857.t1"/>
    <property type="gene ID" value="ES5_v2.g9857"/>
</dbReference>
<accession>A0AC34GZ89</accession>
<sequence>MDTLIGLLEGVALEEVAGFEIAEENYDTVVNTLKDRFGNDTIVQSELYSNLRSIPPATSNAKSIRDTVNLISNMCRQLQNYGIDINNNALQTEIIDKMPPREKNDLSWFQIKNPNTATDIILEKMKDVALKAEISLKNFTKASSYPQQTYIKVSTTNIQTLIPADKSSSNNSTNDTENNPSKRFACTLCGDDHWTANCPKFITPEDKIHHLELNNCCTKCARRHHVANQCHANVSCRLCNGNHYNFLCQSKRNTTFQEANSSNTFVSLGAQQSCLLTKRVTVINPVTNKIVDATVLFDAGSQRSFVSDNLIRQLKLPRGAKEKLNLQGTGAKATSYTSTMVKLRIKTTENFEDIDANSMPIIANSVSLINFEENDPSNNTVTEETPDILIGMDYFFTFITSFEKRNNFVIVHSKIGQMLSDKIGSSKNTTFSSLAIEQRVYKNDERKNKAMGYMKNDKEKTGTPDIQKFTKSTKPETKTKTFSTITQ</sequence>